<comment type="caution">
    <text evidence="5">The sequence shown here is derived from an EMBL/GenBank/DDBJ whole genome shotgun (WGS) entry which is preliminary data.</text>
</comment>
<gene>
    <name evidence="5" type="ORF">M1L60_13890</name>
</gene>
<dbReference type="InterPro" id="IPR036388">
    <property type="entry name" value="WH-like_DNA-bd_sf"/>
</dbReference>
<dbReference type="InterPro" id="IPR005650">
    <property type="entry name" value="BlaI_family"/>
</dbReference>
<evidence type="ECO:0000256" key="3">
    <source>
        <dbReference type="ARBA" id="ARBA00023125"/>
    </source>
</evidence>
<sequence>MTTKDGRRAPGSLEAEIVSVLRSAATPMTATEVQKALGDDLAYNTVQTILTRLHEKDSVQRRRAGRGHEYWPTEDAATAAASRMRAALAGLPDRQAALRKFAASLDEPDVAVLRELLAGES</sequence>
<protein>
    <submittedName>
        <fullName evidence="5">BlaI/MecI/CopY family transcriptional regulator</fullName>
    </submittedName>
</protein>
<evidence type="ECO:0000313" key="6">
    <source>
        <dbReference type="Proteomes" id="UP001523369"/>
    </source>
</evidence>
<keyword evidence="2" id="KW-0805">Transcription regulation</keyword>
<keyword evidence="3" id="KW-0238">DNA-binding</keyword>
<dbReference type="Gene3D" id="1.10.10.10">
    <property type="entry name" value="Winged helix-like DNA-binding domain superfamily/Winged helix DNA-binding domain"/>
    <property type="match status" value="1"/>
</dbReference>
<dbReference type="SUPFAM" id="SSF46785">
    <property type="entry name" value="Winged helix' DNA-binding domain"/>
    <property type="match status" value="1"/>
</dbReference>
<comment type="similarity">
    <text evidence="1">Belongs to the BlaI transcriptional regulatory family.</text>
</comment>
<evidence type="ECO:0000313" key="5">
    <source>
        <dbReference type="EMBL" id="MCO8271683.1"/>
    </source>
</evidence>
<evidence type="ECO:0000256" key="1">
    <source>
        <dbReference type="ARBA" id="ARBA00011046"/>
    </source>
</evidence>
<keyword evidence="4" id="KW-0804">Transcription</keyword>
<reference evidence="5 6" key="1">
    <citation type="submission" date="2022-06" db="EMBL/GenBank/DDBJ databases">
        <title>New Species of the Genus Actinoplanes, ActinopZanes ferrugineus.</title>
        <authorList>
            <person name="Ding P."/>
        </authorList>
    </citation>
    <scope>NUCLEOTIDE SEQUENCE [LARGE SCALE GENOMIC DNA]</scope>
    <source>
        <strain evidence="5 6">TRM88003</strain>
    </source>
</reference>
<keyword evidence="6" id="KW-1185">Reference proteome</keyword>
<dbReference type="Proteomes" id="UP001523369">
    <property type="component" value="Unassembled WGS sequence"/>
</dbReference>
<organism evidence="5 6">
    <name type="scientific">Paractinoplanes aksuensis</name>
    <dbReference type="NCBI Taxonomy" id="2939490"/>
    <lineage>
        <taxon>Bacteria</taxon>
        <taxon>Bacillati</taxon>
        <taxon>Actinomycetota</taxon>
        <taxon>Actinomycetes</taxon>
        <taxon>Micromonosporales</taxon>
        <taxon>Micromonosporaceae</taxon>
        <taxon>Paractinoplanes</taxon>
    </lineage>
</organism>
<dbReference type="EMBL" id="JAMYJR010000013">
    <property type="protein sequence ID" value="MCO8271683.1"/>
    <property type="molecule type" value="Genomic_DNA"/>
</dbReference>
<evidence type="ECO:0000256" key="4">
    <source>
        <dbReference type="ARBA" id="ARBA00023163"/>
    </source>
</evidence>
<name>A0ABT1DLH0_9ACTN</name>
<accession>A0ABT1DLH0</accession>
<dbReference type="InterPro" id="IPR036390">
    <property type="entry name" value="WH_DNA-bd_sf"/>
</dbReference>
<proteinExistence type="inferred from homology"/>
<dbReference type="Pfam" id="PF03965">
    <property type="entry name" value="Penicillinase_R"/>
    <property type="match status" value="1"/>
</dbReference>
<evidence type="ECO:0000256" key="2">
    <source>
        <dbReference type="ARBA" id="ARBA00023015"/>
    </source>
</evidence>
<dbReference type="RefSeq" id="WP_253237805.1">
    <property type="nucleotide sequence ID" value="NZ_JAMYJR010000013.1"/>
</dbReference>